<feature type="compositionally biased region" description="Low complexity" evidence="1">
    <location>
        <begin position="36"/>
        <end position="52"/>
    </location>
</feature>
<dbReference type="GO" id="GO:1904669">
    <property type="term" value="P:ATP export"/>
    <property type="evidence" value="ECO:0007669"/>
    <property type="project" value="EnsemblFungi"/>
</dbReference>
<organism evidence="4 5">
    <name type="scientific">Huiozyma naganishii (strain ATCC MYA-139 / BCRC 22969 / CBS 8797 / KCTC 17520 / NBRC 10181 / NCYC 3082 / Yp74L-3)</name>
    <name type="common">Yeast</name>
    <name type="synonym">Kazachstania naganishii</name>
    <dbReference type="NCBI Taxonomy" id="1071383"/>
    <lineage>
        <taxon>Eukaryota</taxon>
        <taxon>Fungi</taxon>
        <taxon>Dikarya</taxon>
        <taxon>Ascomycota</taxon>
        <taxon>Saccharomycotina</taxon>
        <taxon>Saccharomycetes</taxon>
        <taxon>Saccharomycetales</taxon>
        <taxon>Saccharomycetaceae</taxon>
        <taxon>Huiozyma</taxon>
    </lineage>
</organism>
<dbReference type="InterPro" id="IPR022794">
    <property type="entry name" value="Bul1_C"/>
</dbReference>
<gene>
    <name evidence="4" type="primary">KNAG0J00300</name>
    <name evidence="4" type="ordered locus">KNAG_0J00300</name>
</gene>
<dbReference type="GO" id="GO:1990306">
    <property type="term" value="C:RSP5-BUL ubiquitin ligase complex"/>
    <property type="evidence" value="ECO:0007669"/>
    <property type="project" value="EnsemblFungi"/>
</dbReference>
<dbReference type="InterPro" id="IPR039634">
    <property type="entry name" value="Bul1-like"/>
</dbReference>
<dbReference type="GO" id="GO:0034450">
    <property type="term" value="F:ubiquitin-ubiquitin ligase activity"/>
    <property type="evidence" value="ECO:0007669"/>
    <property type="project" value="EnsemblFungi"/>
</dbReference>
<dbReference type="GO" id="GO:0000209">
    <property type="term" value="P:protein polyubiquitination"/>
    <property type="evidence" value="ECO:0007669"/>
    <property type="project" value="EnsemblFungi"/>
</dbReference>
<dbReference type="Proteomes" id="UP000006310">
    <property type="component" value="Chromosome 10"/>
</dbReference>
<feature type="compositionally biased region" description="Gly residues" evidence="1">
    <location>
        <begin position="909"/>
        <end position="920"/>
    </location>
</feature>
<feature type="compositionally biased region" description="Low complexity" evidence="1">
    <location>
        <begin position="678"/>
        <end position="691"/>
    </location>
</feature>
<dbReference type="Pfam" id="PF04426">
    <property type="entry name" value="Bul1_C"/>
    <property type="match status" value="1"/>
</dbReference>
<dbReference type="GO" id="GO:0070086">
    <property type="term" value="P:ubiquitin-dependent endocytosis"/>
    <property type="evidence" value="ECO:0007669"/>
    <property type="project" value="EnsemblFungi"/>
</dbReference>
<evidence type="ECO:0008006" key="6">
    <source>
        <dbReference type="Google" id="ProtNLM"/>
    </source>
</evidence>
<dbReference type="HOGENOM" id="CLU_010320_0_0_1"/>
<feature type="compositionally biased region" description="Basic and acidic residues" evidence="1">
    <location>
        <begin position="128"/>
        <end position="139"/>
    </location>
</feature>
<dbReference type="GeneID" id="34527868"/>
<feature type="compositionally biased region" description="Polar residues" evidence="1">
    <location>
        <begin position="53"/>
        <end position="63"/>
    </location>
</feature>
<evidence type="ECO:0000256" key="1">
    <source>
        <dbReference type="SAM" id="MobiDB-lite"/>
    </source>
</evidence>
<evidence type="ECO:0000313" key="4">
    <source>
        <dbReference type="EMBL" id="CCK72113.1"/>
    </source>
</evidence>
<dbReference type="KEGG" id="kng:KNAG_0J00300"/>
<reference evidence="4 5" key="1">
    <citation type="journal article" date="2011" name="Proc. Natl. Acad. Sci. U.S.A.">
        <title>Evolutionary erosion of yeast sex chromosomes by mating-type switching accidents.</title>
        <authorList>
            <person name="Gordon J.L."/>
            <person name="Armisen D."/>
            <person name="Proux-Wera E."/>
            <person name="Oheigeartaigh S.S."/>
            <person name="Byrne K.P."/>
            <person name="Wolfe K.H."/>
        </authorList>
    </citation>
    <scope>NUCLEOTIDE SEQUENCE [LARGE SCALE GENOMIC DNA]</scope>
    <source>
        <strain evidence="5">ATCC MYA-139 / BCRC 22969 / CBS 8797 / CCRC 22969 / KCTC 17520 / NBRC 10181 / NCYC 3082</strain>
    </source>
</reference>
<dbReference type="GO" id="GO:0000001">
    <property type="term" value="P:mitochondrion inheritance"/>
    <property type="evidence" value="ECO:0007669"/>
    <property type="project" value="EnsemblFungi"/>
</dbReference>
<dbReference type="GO" id="GO:0009749">
    <property type="term" value="P:response to glucose"/>
    <property type="evidence" value="ECO:0007669"/>
    <property type="project" value="EnsemblFungi"/>
</dbReference>
<dbReference type="OrthoDB" id="2283785at2759"/>
<feature type="domain" description="Bul1 N-terminal" evidence="2">
    <location>
        <begin position="159"/>
        <end position="597"/>
    </location>
</feature>
<dbReference type="GO" id="GO:0006513">
    <property type="term" value="P:protein monoubiquitination"/>
    <property type="evidence" value="ECO:0007669"/>
    <property type="project" value="EnsemblFungi"/>
</dbReference>
<dbReference type="RefSeq" id="XP_022466358.1">
    <property type="nucleotide sequence ID" value="XM_022610021.1"/>
</dbReference>
<evidence type="ECO:0000259" key="3">
    <source>
        <dbReference type="Pfam" id="PF04426"/>
    </source>
</evidence>
<feature type="compositionally biased region" description="Low complexity" evidence="1">
    <location>
        <begin position="68"/>
        <end position="80"/>
    </location>
</feature>
<dbReference type="STRING" id="1071383.J7RQP0"/>
<dbReference type="EMBL" id="HE978323">
    <property type="protein sequence ID" value="CCK72113.1"/>
    <property type="molecule type" value="Genomic_DNA"/>
</dbReference>
<proteinExistence type="predicted"/>
<feature type="domain" description="Bul1 C-terminal" evidence="3">
    <location>
        <begin position="736"/>
        <end position="1012"/>
    </location>
</feature>
<feature type="region of interest" description="Disordered" evidence="1">
    <location>
        <begin position="671"/>
        <end position="697"/>
    </location>
</feature>
<dbReference type="eggNOG" id="ENOG502QSAC">
    <property type="taxonomic scope" value="Eukaryota"/>
</dbReference>
<sequence>MLIGESPIAAGASERPALRSAVSSTQESRSRGRQRGGAAATAAGPPTGAKTSWIRSASTSSLRRLQRGPPHAHAGPHTPGSNTSGAANPQLLVTRSHISQSPRPKDVEISEMGPLPPSLAPWGGYADMIDHPKQDEQRHGHTHAHVQGAVNGGDYDDYDESLVLDVLPSFEMYNALHRHIPQGNVNPDRHDFPPTYGEAAELQKGRGGSSGSSSRVGIAGDPAGLSRTLLPTTAPTLSMESTINSLRPLSTQHMQIGMPEGTSVGPGNGGSIRGLPARSVSEDMIQDDVNENDNIAIDKLYTLPKKATPINIDIKITKHASLPPQKPEDESILKEYTSGSLLHGYCTIENKGTVPLKFEMFYVTLEAYTSVIDKQRGKRTVKRFLRMVDLSASWSYTNIDLGTGFRMLPGSVDYDNTILGLNNNRILEPGTKYKKFFVFKLPRQLLDVTCKQQHFAHCLLPPSFGIDKYRNNCKYSGIKVNNVLGCGHLGSKGSPILTLDHVDDDLSVNYTVDARIVGKDMKTQMLNIMKEREYNIRFIPFGFHSSSVGERDPSRQLRDIMLLIEERLSALKKVFQRLEKNEPIKNSDINGTELAGTLEEDTVALDTRGILERKMNQLQLQNNNTLTQRTASPFDDIEKSEPREPLVESELNYRLKSKSSSKIGLFSGFRSNSSQTLSSANGSTTGGSTASMEKPRKTDKSGLILVASKIPVNSLPYWSPSLLRKTNKFEKQTRSAQENWERMRNSITEEEKTPLKNLTLNLTCLQSNNSMEHEPPQIQSVTTELVIVTGMSENSVPIRLNASLLMNSDKIHNISEQFRVYLDKIESYAVKFRENRDKLNELYNKNSRITQQRILQFTDFIPSSMYNNVESLSNLKVKVQTLGHVFKKQTDTLRDDYISPTASKTSLQGLGGGGGSGSGSNSGSNTPHLPHVKQPTSAKFAEQIVRQWVKKADAHFEREINVNLEYNTNLVETLVPSFESCLCCRFYCVQVHIKFHHAGSVELKIPVTVRHFEC</sequence>
<feature type="region of interest" description="Disordered" evidence="1">
    <location>
        <begin position="196"/>
        <end position="227"/>
    </location>
</feature>
<dbReference type="PANTHER" id="PTHR31904:SF1">
    <property type="entry name" value="BYPASS OF STOP CODON PROTEIN 5-RELATED"/>
    <property type="match status" value="1"/>
</dbReference>
<accession>J7RQP0</accession>
<protein>
    <recommendedName>
        <fullName evidence="6">BUL2</fullName>
    </recommendedName>
</protein>
<dbReference type="OMA" id="LPYWAPS"/>
<keyword evidence="5" id="KW-1185">Reference proteome</keyword>
<feature type="compositionally biased region" description="Polar residues" evidence="1">
    <location>
        <begin position="81"/>
        <end position="102"/>
    </location>
</feature>
<evidence type="ECO:0000313" key="5">
    <source>
        <dbReference type="Proteomes" id="UP000006310"/>
    </source>
</evidence>
<reference evidence="5" key="2">
    <citation type="submission" date="2012-08" db="EMBL/GenBank/DDBJ databases">
        <title>Genome sequence of Kazachstania naganishii.</title>
        <authorList>
            <person name="Gordon J.L."/>
            <person name="Armisen D."/>
            <person name="Proux-Wera E."/>
            <person name="OhEigeartaigh S.S."/>
            <person name="Byrne K.P."/>
            <person name="Wolfe K.H."/>
        </authorList>
    </citation>
    <scope>NUCLEOTIDE SEQUENCE [LARGE SCALE GENOMIC DNA]</scope>
    <source>
        <strain evidence="5">ATCC MYA-139 / BCRC 22969 / CBS 8797 / CCRC 22969 / KCTC 17520 / NBRC 10181 / NCYC 3082</strain>
    </source>
</reference>
<dbReference type="GO" id="GO:0000151">
    <property type="term" value="C:ubiquitin ligase complex"/>
    <property type="evidence" value="ECO:0007669"/>
    <property type="project" value="EnsemblFungi"/>
</dbReference>
<feature type="region of interest" description="Disordered" evidence="1">
    <location>
        <begin position="1"/>
        <end position="152"/>
    </location>
</feature>
<dbReference type="InterPro" id="IPR007519">
    <property type="entry name" value="Bul1_N"/>
</dbReference>
<evidence type="ECO:0000259" key="2">
    <source>
        <dbReference type="Pfam" id="PF04425"/>
    </source>
</evidence>
<dbReference type="Pfam" id="PF04425">
    <property type="entry name" value="Bul1_N"/>
    <property type="match status" value="1"/>
</dbReference>
<dbReference type="PANTHER" id="PTHR31904">
    <property type="entry name" value="BYPASS OF STOP CODON PROTEIN 5-RELATED"/>
    <property type="match status" value="1"/>
</dbReference>
<name>J7RQP0_HUIN7</name>
<dbReference type="AlphaFoldDB" id="J7RQP0"/>
<feature type="region of interest" description="Disordered" evidence="1">
    <location>
        <begin position="903"/>
        <end position="933"/>
    </location>
</feature>